<proteinExistence type="predicted"/>
<reference evidence="1" key="2">
    <citation type="journal article" date="2015" name="Data Brief">
        <title>Shoot transcriptome of the giant reed, Arundo donax.</title>
        <authorList>
            <person name="Barrero R.A."/>
            <person name="Guerrero F.D."/>
            <person name="Moolhuijzen P."/>
            <person name="Goolsby J.A."/>
            <person name="Tidwell J."/>
            <person name="Bellgard S.E."/>
            <person name="Bellgard M.I."/>
        </authorList>
    </citation>
    <scope>NUCLEOTIDE SEQUENCE</scope>
    <source>
        <tissue evidence="1">Shoot tissue taken approximately 20 cm above the soil surface</tissue>
    </source>
</reference>
<accession>A0A0A9EVP7</accession>
<reference evidence="1" key="1">
    <citation type="submission" date="2014-09" db="EMBL/GenBank/DDBJ databases">
        <authorList>
            <person name="Magalhaes I.L.F."/>
            <person name="Oliveira U."/>
            <person name="Santos F.R."/>
            <person name="Vidigal T.H.D.A."/>
            <person name="Brescovit A.D."/>
            <person name="Santos A.J."/>
        </authorList>
    </citation>
    <scope>NUCLEOTIDE SEQUENCE</scope>
    <source>
        <tissue evidence="1">Shoot tissue taken approximately 20 cm above the soil surface</tissue>
    </source>
</reference>
<dbReference type="AlphaFoldDB" id="A0A0A9EVP7"/>
<sequence length="33" mass="3828">MHFGDYLNTKFIIIHQLLKDCLAARPQSLPSQK</sequence>
<protein>
    <submittedName>
        <fullName evidence="1">Uncharacterized protein</fullName>
    </submittedName>
</protein>
<organism evidence="1">
    <name type="scientific">Arundo donax</name>
    <name type="common">Giant reed</name>
    <name type="synonym">Donax arundinaceus</name>
    <dbReference type="NCBI Taxonomy" id="35708"/>
    <lineage>
        <taxon>Eukaryota</taxon>
        <taxon>Viridiplantae</taxon>
        <taxon>Streptophyta</taxon>
        <taxon>Embryophyta</taxon>
        <taxon>Tracheophyta</taxon>
        <taxon>Spermatophyta</taxon>
        <taxon>Magnoliopsida</taxon>
        <taxon>Liliopsida</taxon>
        <taxon>Poales</taxon>
        <taxon>Poaceae</taxon>
        <taxon>PACMAD clade</taxon>
        <taxon>Arundinoideae</taxon>
        <taxon>Arundineae</taxon>
        <taxon>Arundo</taxon>
    </lineage>
</organism>
<dbReference type="EMBL" id="GBRH01195930">
    <property type="protein sequence ID" value="JAE01966.1"/>
    <property type="molecule type" value="Transcribed_RNA"/>
</dbReference>
<evidence type="ECO:0000313" key="1">
    <source>
        <dbReference type="EMBL" id="JAE01966.1"/>
    </source>
</evidence>
<name>A0A0A9EVP7_ARUDO</name>